<dbReference type="Pfam" id="PF04221">
    <property type="entry name" value="RelB"/>
    <property type="match status" value="1"/>
</dbReference>
<dbReference type="NCBIfam" id="TIGR02384">
    <property type="entry name" value="RelB_DinJ"/>
    <property type="match status" value="1"/>
</dbReference>
<dbReference type="InterPro" id="IPR007337">
    <property type="entry name" value="RelB/DinJ"/>
</dbReference>
<evidence type="ECO:0000256" key="1">
    <source>
        <dbReference type="ARBA" id="ARBA00010562"/>
    </source>
</evidence>
<dbReference type="PANTHER" id="PTHR38781">
    <property type="entry name" value="ANTITOXIN DINJ-RELATED"/>
    <property type="match status" value="1"/>
</dbReference>
<evidence type="ECO:0000313" key="3">
    <source>
        <dbReference type="EMBL" id="KRO03257.1"/>
    </source>
</evidence>
<sequence>MGAERSVILMANTNAVYARIDHNLKENAESILSQLGISPSSAIQMLYSQIVLQKGMPFDLRIPVHTPVAMGGLTREELDSELQKGVDSLARGKSYSVDEVDQLFSKEYGI</sequence>
<keyword evidence="4" id="KW-1185">Reference proteome</keyword>
<evidence type="ECO:0000313" key="4">
    <source>
        <dbReference type="Proteomes" id="UP000051927"/>
    </source>
</evidence>
<dbReference type="Proteomes" id="UP000051927">
    <property type="component" value="Unassembled WGS sequence"/>
</dbReference>
<dbReference type="EMBL" id="JQCP01000001">
    <property type="protein sequence ID" value="KRO03257.1"/>
    <property type="molecule type" value="Genomic_DNA"/>
</dbReference>
<accession>A0ABR5Q425</accession>
<evidence type="ECO:0000256" key="2">
    <source>
        <dbReference type="ARBA" id="ARBA00022649"/>
    </source>
</evidence>
<dbReference type="InterPro" id="IPR013321">
    <property type="entry name" value="Arc_rbn_hlx_hlx"/>
</dbReference>
<organism evidence="3 4">
    <name type="scientific">Lancefieldella rimae</name>
    <dbReference type="NCBI Taxonomy" id="1383"/>
    <lineage>
        <taxon>Bacteria</taxon>
        <taxon>Bacillati</taxon>
        <taxon>Actinomycetota</taxon>
        <taxon>Coriobacteriia</taxon>
        <taxon>Coriobacteriales</taxon>
        <taxon>Atopobiaceae</taxon>
        <taxon>Lancefieldella</taxon>
    </lineage>
</organism>
<keyword evidence="2" id="KW-1277">Toxin-antitoxin system</keyword>
<dbReference type="PANTHER" id="PTHR38781:SF1">
    <property type="entry name" value="ANTITOXIN DINJ-RELATED"/>
    <property type="match status" value="1"/>
</dbReference>
<comment type="caution">
    <text evidence="3">The sequence shown here is derived from an EMBL/GenBank/DDBJ whole genome shotgun (WGS) entry which is preliminary data.</text>
</comment>
<reference evidence="3 4" key="1">
    <citation type="journal article" date="2015" name="Genome Announc.">
        <title>Expanding the biotechnology potential of lactobacilli through comparative genomics of 213 strains and associated genera.</title>
        <authorList>
            <person name="Sun Z."/>
            <person name="Harris H.M."/>
            <person name="McCann A."/>
            <person name="Guo C."/>
            <person name="Argimon S."/>
            <person name="Zhang W."/>
            <person name="Yang X."/>
            <person name="Jeffery I.B."/>
            <person name="Cooney J.C."/>
            <person name="Kagawa T.F."/>
            <person name="Liu W."/>
            <person name="Song Y."/>
            <person name="Salvetti E."/>
            <person name="Wrobel A."/>
            <person name="Rasinkangas P."/>
            <person name="Parkhill J."/>
            <person name="Rea M.C."/>
            <person name="O'Sullivan O."/>
            <person name="Ritari J."/>
            <person name="Douillard F.P."/>
            <person name="Paul Ross R."/>
            <person name="Yang R."/>
            <person name="Briner A.E."/>
            <person name="Felis G.E."/>
            <person name="de Vos W.M."/>
            <person name="Barrangou R."/>
            <person name="Klaenhammer T.R."/>
            <person name="Caufield P.W."/>
            <person name="Cui Y."/>
            <person name="Zhang H."/>
            <person name="O'Toole P.W."/>
        </authorList>
    </citation>
    <scope>NUCLEOTIDE SEQUENCE [LARGE SCALE GENOMIC DNA]</scope>
    <source>
        <strain evidence="3 4">DSM 7090</strain>
    </source>
</reference>
<comment type="similarity">
    <text evidence="1">Belongs to the RelB/DinJ antitoxin family.</text>
</comment>
<dbReference type="Gene3D" id="1.10.1220.10">
    <property type="entry name" value="Met repressor-like"/>
    <property type="match status" value="1"/>
</dbReference>
<gene>
    <name evidence="3" type="ORF">IV60_GL000438</name>
</gene>
<proteinExistence type="inferred from homology"/>
<protein>
    <submittedName>
        <fullName evidence="3">Addiction module antitoxin, RelB DinJ family</fullName>
    </submittedName>
</protein>
<name>A0ABR5Q425_9ACTN</name>